<gene>
    <name evidence="2" type="ORF">QEZ52_05205</name>
</gene>
<keyword evidence="1" id="KW-0732">Signal</keyword>
<reference evidence="2 3" key="1">
    <citation type="submission" date="2023-04" db="EMBL/GenBank/DDBJ databases">
        <title>Complete genome sequence of Alisedimentitalea scapharcae.</title>
        <authorList>
            <person name="Rong J.-C."/>
            <person name="Yi M.-L."/>
            <person name="Zhao Q."/>
        </authorList>
    </citation>
    <scope>NUCLEOTIDE SEQUENCE [LARGE SCALE GENOMIC DNA]</scope>
    <source>
        <strain evidence="2 3">KCTC 42119</strain>
    </source>
</reference>
<evidence type="ECO:0000256" key="1">
    <source>
        <dbReference type="SAM" id="SignalP"/>
    </source>
</evidence>
<evidence type="ECO:0000313" key="3">
    <source>
        <dbReference type="Proteomes" id="UP001623232"/>
    </source>
</evidence>
<sequence>MTHLSGHNAKGARAALVGLTSAAVLAGCSVDGISPDQAEVNNMWEVYKVPKSAPAAFVGTFDRFCTNGVSSRSDLDRSLRAAHYVPLQAKPRQGVRVYVVDDRRPAVAVSDTMCLVQAKSRTGQTDLVRRYVADVFPDARPTDASPLGRDVEQAWVLPDNRIVATQRTDTTGVWSRYALILFHPDTPLIH</sequence>
<evidence type="ECO:0000313" key="2">
    <source>
        <dbReference type="EMBL" id="WZK89945.1"/>
    </source>
</evidence>
<proteinExistence type="predicted"/>
<feature type="signal peptide" evidence="1">
    <location>
        <begin position="1"/>
        <end position="26"/>
    </location>
</feature>
<accession>A0ABZ2XV07</accession>
<dbReference type="RefSeq" id="WP_406648431.1">
    <property type="nucleotide sequence ID" value="NZ_CP123584.1"/>
</dbReference>
<name>A0ABZ2XV07_9RHOB</name>
<dbReference type="Proteomes" id="UP001623232">
    <property type="component" value="Chromosome"/>
</dbReference>
<keyword evidence="3" id="KW-1185">Reference proteome</keyword>
<feature type="chain" id="PRO_5047314816" description="Lipoprotein" evidence="1">
    <location>
        <begin position="27"/>
        <end position="190"/>
    </location>
</feature>
<dbReference type="EMBL" id="CP123584">
    <property type="protein sequence ID" value="WZK89945.1"/>
    <property type="molecule type" value="Genomic_DNA"/>
</dbReference>
<evidence type="ECO:0008006" key="4">
    <source>
        <dbReference type="Google" id="ProtNLM"/>
    </source>
</evidence>
<organism evidence="2 3">
    <name type="scientific">Aliisedimentitalea scapharcae</name>
    <dbReference type="NCBI Taxonomy" id="1524259"/>
    <lineage>
        <taxon>Bacteria</taxon>
        <taxon>Pseudomonadati</taxon>
        <taxon>Pseudomonadota</taxon>
        <taxon>Alphaproteobacteria</taxon>
        <taxon>Rhodobacterales</taxon>
        <taxon>Roseobacteraceae</taxon>
        <taxon>Aliisedimentitalea</taxon>
    </lineage>
</organism>
<protein>
    <recommendedName>
        <fullName evidence="4">Lipoprotein</fullName>
    </recommendedName>
</protein>